<evidence type="ECO:0000313" key="3">
    <source>
        <dbReference type="Proteomes" id="UP001595711"/>
    </source>
</evidence>
<name>A0ABV7VH06_9PROT</name>
<protein>
    <submittedName>
        <fullName evidence="2">Alpha-E domain-containing protein</fullName>
    </submittedName>
</protein>
<keyword evidence="3" id="KW-1185">Reference proteome</keyword>
<dbReference type="PANTHER" id="PTHR34595">
    <property type="entry name" value="BLR5612 PROTEIN"/>
    <property type="match status" value="1"/>
</dbReference>
<reference evidence="3" key="1">
    <citation type="journal article" date="2019" name="Int. J. Syst. Evol. Microbiol.">
        <title>The Global Catalogue of Microorganisms (GCM) 10K type strain sequencing project: providing services to taxonomists for standard genome sequencing and annotation.</title>
        <authorList>
            <consortium name="The Broad Institute Genomics Platform"/>
            <consortium name="The Broad Institute Genome Sequencing Center for Infectious Disease"/>
            <person name="Wu L."/>
            <person name="Ma J."/>
        </authorList>
    </citation>
    <scope>NUCLEOTIDE SEQUENCE [LARGE SCALE GENOMIC DNA]</scope>
    <source>
        <strain evidence="3">KCTC 42182</strain>
    </source>
</reference>
<dbReference type="RefSeq" id="WP_379724215.1">
    <property type="nucleotide sequence ID" value="NZ_JBHRYJ010000001.1"/>
</dbReference>
<dbReference type="Proteomes" id="UP001595711">
    <property type="component" value="Unassembled WGS sequence"/>
</dbReference>
<accession>A0ABV7VH06</accession>
<feature type="domain" description="DUF403" evidence="1">
    <location>
        <begin position="1"/>
        <end position="312"/>
    </location>
</feature>
<dbReference type="EMBL" id="JBHRYJ010000001">
    <property type="protein sequence ID" value="MFC3675508.1"/>
    <property type="molecule type" value="Genomic_DNA"/>
</dbReference>
<evidence type="ECO:0000313" key="2">
    <source>
        <dbReference type="EMBL" id="MFC3675508.1"/>
    </source>
</evidence>
<dbReference type="InterPro" id="IPR007296">
    <property type="entry name" value="DUF403"/>
</dbReference>
<evidence type="ECO:0000259" key="1">
    <source>
        <dbReference type="Pfam" id="PF04168"/>
    </source>
</evidence>
<sequence>MLSRAADNLYWMMRYVERAENMARILDVAHRMALQGHVGEQRGGPWEPALIIAGCDKAFALHGGPASARNVIDFLSFAPDNPSSIFACLKAARENARAMRAQITSEAWQSINAAWLEVRGFSHASVEADGYSIFFDWVRERSHLFRGVAEGTMPRGDAYNFMRLGTLLERADSTARILDVKYHILLPSVAEVGGAVDYYQWAALLRSVSSFRIYRQIYRDTIQPTRVAELLILRPDMPRSLHACFAEIVNILQELREGYRRNYLSVRMAESMLMKLRYGDIEDIFHRGLHEYLTEVVDANIELGAQLARDFMQVA</sequence>
<comment type="caution">
    <text evidence="2">The sequence shown here is derived from an EMBL/GenBank/DDBJ whole genome shotgun (WGS) entry which is preliminary data.</text>
</comment>
<proteinExistence type="predicted"/>
<dbReference type="Pfam" id="PF04168">
    <property type="entry name" value="Alpha-E"/>
    <property type="match status" value="1"/>
</dbReference>
<gene>
    <name evidence="2" type="ORF">ACFOOQ_08140</name>
</gene>
<dbReference type="PANTHER" id="PTHR34595:SF7">
    <property type="entry name" value="SLL1039 PROTEIN"/>
    <property type="match status" value="1"/>
</dbReference>
<organism evidence="2 3">
    <name type="scientific">Ferrovibrio xuzhouensis</name>
    <dbReference type="NCBI Taxonomy" id="1576914"/>
    <lineage>
        <taxon>Bacteria</taxon>
        <taxon>Pseudomonadati</taxon>
        <taxon>Pseudomonadota</taxon>
        <taxon>Alphaproteobacteria</taxon>
        <taxon>Rhodospirillales</taxon>
        <taxon>Rhodospirillaceae</taxon>
        <taxon>Ferrovibrio</taxon>
    </lineage>
</organism>
<dbReference type="InterPro" id="IPR051680">
    <property type="entry name" value="ATP-dep_Glu-Cys_Ligase-2"/>
</dbReference>